<dbReference type="EMBL" id="JAHLUN010000015">
    <property type="protein sequence ID" value="KAG7762349.1"/>
    <property type="molecule type" value="Genomic_DNA"/>
</dbReference>
<keyword evidence="1" id="KW-0472">Membrane</keyword>
<feature type="transmembrane region" description="Helical" evidence="1">
    <location>
        <begin position="57"/>
        <end position="81"/>
    </location>
</feature>
<organism evidence="2 5">
    <name type="scientific">Ogataea haglerorum</name>
    <dbReference type="NCBI Taxonomy" id="1937702"/>
    <lineage>
        <taxon>Eukaryota</taxon>
        <taxon>Fungi</taxon>
        <taxon>Dikarya</taxon>
        <taxon>Ascomycota</taxon>
        <taxon>Saccharomycotina</taxon>
        <taxon>Pichiomycetes</taxon>
        <taxon>Pichiales</taxon>
        <taxon>Pichiaceae</taxon>
        <taxon>Ogataea</taxon>
    </lineage>
</organism>
<comment type="caution">
    <text evidence="2">The sequence shown here is derived from an EMBL/GenBank/DDBJ whole genome shotgun (WGS) entry which is preliminary data.</text>
</comment>
<dbReference type="PANTHER" id="PTHR40018:SF1">
    <property type="entry name" value="[PSI+] INDUCTION PROTEIN 2"/>
    <property type="match status" value="1"/>
</dbReference>
<evidence type="ECO:0000313" key="4">
    <source>
        <dbReference type="Proteomes" id="UP000697297"/>
    </source>
</evidence>
<proteinExistence type="predicted"/>
<evidence type="ECO:0000256" key="1">
    <source>
        <dbReference type="SAM" id="Phobius"/>
    </source>
</evidence>
<dbReference type="Proteomes" id="UP000697297">
    <property type="component" value="Unassembled WGS sequence"/>
</dbReference>
<evidence type="ECO:0000313" key="2">
    <source>
        <dbReference type="EMBL" id="KAG7729705.1"/>
    </source>
</evidence>
<dbReference type="InterPro" id="IPR037504">
    <property type="entry name" value="PSI_induc_2"/>
</dbReference>
<dbReference type="GO" id="GO:0005935">
    <property type="term" value="C:cellular bud neck"/>
    <property type="evidence" value="ECO:0007669"/>
    <property type="project" value="TreeGrafter"/>
</dbReference>
<reference evidence="2 4" key="1">
    <citation type="journal article" date="2021" name="G3 (Bethesda)">
        <title>Genomic diversity, chromosomal rearrangements, and interspecies hybridization in the ogataea polymorpha species complex.</title>
        <authorList>
            <person name="Hanson S.J."/>
            <person name="Cinneide E.O."/>
            <person name="Salzberg L.I."/>
            <person name="Wolfe K.H."/>
            <person name="McGowan J."/>
            <person name="Fitzpatrick D.A."/>
            <person name="Matlin K."/>
        </authorList>
    </citation>
    <scope>NUCLEOTIDE SEQUENCE</scope>
    <source>
        <strain evidence="3">81-436-3</strain>
        <strain evidence="2">83-405-1</strain>
    </source>
</reference>
<sequence>MIIPQFIAENIQAMMAVSDVCPTELVGNSLYKRDINHTWDDTKNGWNKCMDKKWCKIVAIVGIVIGALLAFWLLSTLFQLICCGVKCVDALCCCFCRGGRRTKTEVIDKEQPAPTSQGNAYTNPNMYYQQNSNPFGDRHGYQQHY</sequence>
<accession>A0AAN6D8W3</accession>
<dbReference type="EMBL" id="JAHLUH010000002">
    <property type="protein sequence ID" value="KAG7729705.1"/>
    <property type="molecule type" value="Genomic_DNA"/>
</dbReference>
<gene>
    <name evidence="2" type="ORF">KL933_000785</name>
    <name evidence="3" type="ORF">KL946_004745</name>
</gene>
<keyword evidence="1" id="KW-1133">Transmembrane helix</keyword>
<keyword evidence="1" id="KW-0812">Transmembrane</keyword>
<dbReference type="Proteomes" id="UP000738402">
    <property type="component" value="Unassembled WGS sequence"/>
</dbReference>
<dbReference type="GO" id="GO:0005886">
    <property type="term" value="C:plasma membrane"/>
    <property type="evidence" value="ECO:0007669"/>
    <property type="project" value="TreeGrafter"/>
</dbReference>
<evidence type="ECO:0000313" key="3">
    <source>
        <dbReference type="EMBL" id="KAG7762349.1"/>
    </source>
</evidence>
<keyword evidence="4" id="KW-1185">Reference proteome</keyword>
<dbReference type="AlphaFoldDB" id="A0AAN6D8W3"/>
<name>A0AAN6D8W3_9ASCO</name>
<protein>
    <submittedName>
        <fullName evidence="2">Uncharacterized protein</fullName>
    </submittedName>
</protein>
<dbReference type="PANTHER" id="PTHR40018">
    <property type="entry name" value="[PSI+] INDUCTION PROTEIN 2"/>
    <property type="match status" value="1"/>
</dbReference>
<evidence type="ECO:0000313" key="5">
    <source>
        <dbReference type="Proteomes" id="UP000738402"/>
    </source>
</evidence>